<dbReference type="Proteomes" id="UP000193648">
    <property type="component" value="Unassembled WGS sequence"/>
</dbReference>
<comment type="caution">
    <text evidence="2">The sequence shown here is derived from an EMBL/GenBank/DDBJ whole genome shotgun (WGS) entry which is preliminary data.</text>
</comment>
<sequence>MRLTFQTAMVIKVANGKLSSIKVKLNHGRNLLKLQEAYLSVASLQSNVLNTADEAMAEIAQEGYEVARILNHRRGNDGMGFLVQWEGFDISEVAWATLQHPNYKQCIQGYWRAKISF</sequence>
<dbReference type="InterPro" id="IPR023780">
    <property type="entry name" value="Chromo_domain"/>
</dbReference>
<evidence type="ECO:0000313" key="3">
    <source>
        <dbReference type="Proteomes" id="UP000193648"/>
    </source>
</evidence>
<dbReference type="Pfam" id="PF00385">
    <property type="entry name" value="Chromo"/>
    <property type="match status" value="1"/>
</dbReference>
<proteinExistence type="predicted"/>
<dbReference type="Gene3D" id="2.40.50.40">
    <property type="match status" value="1"/>
</dbReference>
<name>A0A1Y2GCF8_9FUNG</name>
<keyword evidence="3" id="KW-1185">Reference proteome</keyword>
<dbReference type="PROSITE" id="PS50013">
    <property type="entry name" value="CHROMO_2"/>
    <property type="match status" value="1"/>
</dbReference>
<dbReference type="GeneID" id="33567210"/>
<evidence type="ECO:0000313" key="2">
    <source>
        <dbReference type="EMBL" id="ORZ06993.1"/>
    </source>
</evidence>
<dbReference type="RefSeq" id="XP_021877789.1">
    <property type="nucleotide sequence ID" value="XM_022025366.1"/>
</dbReference>
<protein>
    <recommendedName>
        <fullName evidence="1">Chromo domain-containing protein</fullName>
    </recommendedName>
</protein>
<dbReference type="SUPFAM" id="SSF54160">
    <property type="entry name" value="Chromo domain-like"/>
    <property type="match status" value="1"/>
</dbReference>
<dbReference type="OrthoDB" id="1918685at2759"/>
<dbReference type="InterPro" id="IPR000953">
    <property type="entry name" value="Chromo/chromo_shadow_dom"/>
</dbReference>
<feature type="domain" description="Chromo" evidence="1">
    <location>
        <begin position="64"/>
        <end position="117"/>
    </location>
</feature>
<dbReference type="SMART" id="SM00298">
    <property type="entry name" value="CHROMO"/>
    <property type="match status" value="1"/>
</dbReference>
<reference evidence="2 3" key="1">
    <citation type="submission" date="2016-07" db="EMBL/GenBank/DDBJ databases">
        <title>Pervasive Adenine N6-methylation of Active Genes in Fungi.</title>
        <authorList>
            <consortium name="DOE Joint Genome Institute"/>
            <person name="Mondo S.J."/>
            <person name="Dannebaum R.O."/>
            <person name="Kuo R.C."/>
            <person name="Labutti K."/>
            <person name="Haridas S."/>
            <person name="Kuo A."/>
            <person name="Salamov A."/>
            <person name="Ahrendt S.R."/>
            <person name="Lipzen A."/>
            <person name="Sullivan W."/>
            <person name="Andreopoulos W.B."/>
            <person name="Clum A."/>
            <person name="Lindquist E."/>
            <person name="Daum C."/>
            <person name="Ramamoorthy G.K."/>
            <person name="Gryganskyi A."/>
            <person name="Culley D."/>
            <person name="Magnuson J.K."/>
            <person name="James T.Y."/>
            <person name="O'Malley M.A."/>
            <person name="Stajich J.E."/>
            <person name="Spatafora J.W."/>
            <person name="Visel A."/>
            <person name="Grigoriev I.V."/>
        </authorList>
    </citation>
    <scope>NUCLEOTIDE SEQUENCE [LARGE SCALE GENOMIC DNA]</scope>
    <source>
        <strain evidence="2 3">NRRL 3116</strain>
    </source>
</reference>
<dbReference type="InParanoid" id="A0A1Y2GCF8"/>
<gene>
    <name evidence="2" type="ORF">BCR41DRAFT_360461</name>
</gene>
<evidence type="ECO:0000259" key="1">
    <source>
        <dbReference type="PROSITE" id="PS50013"/>
    </source>
</evidence>
<dbReference type="EMBL" id="MCFF01000043">
    <property type="protein sequence ID" value="ORZ06993.1"/>
    <property type="molecule type" value="Genomic_DNA"/>
</dbReference>
<dbReference type="AlphaFoldDB" id="A0A1Y2GCF8"/>
<organism evidence="2 3">
    <name type="scientific">Lobosporangium transversale</name>
    <dbReference type="NCBI Taxonomy" id="64571"/>
    <lineage>
        <taxon>Eukaryota</taxon>
        <taxon>Fungi</taxon>
        <taxon>Fungi incertae sedis</taxon>
        <taxon>Mucoromycota</taxon>
        <taxon>Mortierellomycotina</taxon>
        <taxon>Mortierellomycetes</taxon>
        <taxon>Mortierellales</taxon>
        <taxon>Mortierellaceae</taxon>
        <taxon>Lobosporangium</taxon>
    </lineage>
</organism>
<accession>A0A1Y2GCF8</accession>
<dbReference type="InterPro" id="IPR016197">
    <property type="entry name" value="Chromo-like_dom_sf"/>
</dbReference>